<name>A0AAD7WJF7_9TELE</name>
<comment type="caution">
    <text evidence="2">The sequence shown here is derived from an EMBL/GenBank/DDBJ whole genome shotgun (WGS) entry which is preliminary data.</text>
</comment>
<dbReference type="EMBL" id="JAINUG010000085">
    <property type="protein sequence ID" value="KAJ8399162.1"/>
    <property type="molecule type" value="Genomic_DNA"/>
</dbReference>
<dbReference type="AlphaFoldDB" id="A0AAD7WJF7"/>
<evidence type="ECO:0000313" key="2">
    <source>
        <dbReference type="EMBL" id="KAJ8399162.1"/>
    </source>
</evidence>
<evidence type="ECO:0000256" key="1">
    <source>
        <dbReference type="SAM" id="MobiDB-lite"/>
    </source>
</evidence>
<keyword evidence="3" id="KW-1185">Reference proteome</keyword>
<reference evidence="2" key="1">
    <citation type="journal article" date="2023" name="Science">
        <title>Genome structures resolve the early diversification of teleost fishes.</title>
        <authorList>
            <person name="Parey E."/>
            <person name="Louis A."/>
            <person name="Montfort J."/>
            <person name="Bouchez O."/>
            <person name="Roques C."/>
            <person name="Iampietro C."/>
            <person name="Lluch J."/>
            <person name="Castinel A."/>
            <person name="Donnadieu C."/>
            <person name="Desvignes T."/>
            <person name="Floi Bucao C."/>
            <person name="Jouanno E."/>
            <person name="Wen M."/>
            <person name="Mejri S."/>
            <person name="Dirks R."/>
            <person name="Jansen H."/>
            <person name="Henkel C."/>
            <person name="Chen W.J."/>
            <person name="Zahm M."/>
            <person name="Cabau C."/>
            <person name="Klopp C."/>
            <person name="Thompson A.W."/>
            <person name="Robinson-Rechavi M."/>
            <person name="Braasch I."/>
            <person name="Lecointre G."/>
            <person name="Bobe J."/>
            <person name="Postlethwait J.H."/>
            <person name="Berthelot C."/>
            <person name="Roest Crollius H."/>
            <person name="Guiguen Y."/>
        </authorList>
    </citation>
    <scope>NUCLEOTIDE SEQUENCE</scope>
    <source>
        <strain evidence="2">NC1722</strain>
    </source>
</reference>
<gene>
    <name evidence="2" type="ORF">AAFF_G00415410</name>
</gene>
<proteinExistence type="predicted"/>
<accession>A0AAD7WJF7</accession>
<feature type="region of interest" description="Disordered" evidence="1">
    <location>
        <begin position="42"/>
        <end position="68"/>
    </location>
</feature>
<organism evidence="2 3">
    <name type="scientific">Aldrovandia affinis</name>
    <dbReference type="NCBI Taxonomy" id="143900"/>
    <lineage>
        <taxon>Eukaryota</taxon>
        <taxon>Metazoa</taxon>
        <taxon>Chordata</taxon>
        <taxon>Craniata</taxon>
        <taxon>Vertebrata</taxon>
        <taxon>Euteleostomi</taxon>
        <taxon>Actinopterygii</taxon>
        <taxon>Neopterygii</taxon>
        <taxon>Teleostei</taxon>
        <taxon>Notacanthiformes</taxon>
        <taxon>Halosauridae</taxon>
        <taxon>Aldrovandia</taxon>
    </lineage>
</organism>
<feature type="compositionally biased region" description="Basic and acidic residues" evidence="1">
    <location>
        <begin position="55"/>
        <end position="66"/>
    </location>
</feature>
<sequence>MWSAVANAFPLISLTTRGGDAQQIGTSLAPLVYSPDTKEPLPYAREGNGYPAGAFERRSGSRERTSPLHVPGALSLVHRERDSEISVRGDLGRPVSGKNPQSQRFQHSTALQVEKALDSPLEALWRSAVFARFLCQVDVCLRFAPEERAASAPRRSGERLWLAERNRMLHSCLEPMRIRRCMIR</sequence>
<dbReference type="Proteomes" id="UP001221898">
    <property type="component" value="Unassembled WGS sequence"/>
</dbReference>
<evidence type="ECO:0000313" key="3">
    <source>
        <dbReference type="Proteomes" id="UP001221898"/>
    </source>
</evidence>
<protein>
    <submittedName>
        <fullName evidence="2">Uncharacterized protein</fullName>
    </submittedName>
</protein>